<protein>
    <submittedName>
        <fullName evidence="2">2-haloacid dehalogenase/putative hydrolase of the HAD superfamily</fullName>
        <ecNumber evidence="2">3.8.1.2</ecNumber>
    </submittedName>
</protein>
<dbReference type="EMBL" id="JADOUF010000001">
    <property type="protein sequence ID" value="MBG6134380.1"/>
    <property type="molecule type" value="Genomic_DNA"/>
</dbReference>
<dbReference type="PANTHER" id="PTHR43316:SF3">
    <property type="entry name" value="HALOACID DEHALOGENASE, TYPE II (AFU_ORTHOLOGUE AFUA_2G07750)-RELATED"/>
    <property type="match status" value="1"/>
</dbReference>
<name>A0A8J7G7K6_9ACTN</name>
<proteinExistence type="predicted"/>
<sequence>MRRPHVTGGRDPIRGVLLDFYGTLVAEDDHIIEAIHDQVLATARHPETVTTAEVGTVWWSAFQELAARSHGGSFRTQRDIAVSSLADTLRHVGSTADPLEVCRPQFAYWRQPDLLPDTLAFLGALDVPVCVVSNIDRGDLLAALEHTGLSFEHIVTSEDARSYKPRPECFLAALDVLGLRPDEVVHVGDSLSGDVTGASRLGIPIAWINRRGRTLPEGRSVTHDLPGLAPLPAIIAAGR</sequence>
<dbReference type="RefSeq" id="WP_203787683.1">
    <property type="nucleotide sequence ID" value="NZ_BONS01000028.1"/>
</dbReference>
<organism evidence="2 3">
    <name type="scientific">Longispora fulva</name>
    <dbReference type="NCBI Taxonomy" id="619741"/>
    <lineage>
        <taxon>Bacteria</taxon>
        <taxon>Bacillati</taxon>
        <taxon>Actinomycetota</taxon>
        <taxon>Actinomycetes</taxon>
        <taxon>Micromonosporales</taxon>
        <taxon>Micromonosporaceae</taxon>
        <taxon>Longispora</taxon>
    </lineage>
</organism>
<evidence type="ECO:0000313" key="2">
    <source>
        <dbReference type="EMBL" id="MBG6134380.1"/>
    </source>
</evidence>
<dbReference type="NCBIfam" id="TIGR01549">
    <property type="entry name" value="HAD-SF-IA-v1"/>
    <property type="match status" value="1"/>
</dbReference>
<dbReference type="NCBIfam" id="TIGR01509">
    <property type="entry name" value="HAD-SF-IA-v3"/>
    <property type="match status" value="1"/>
</dbReference>
<dbReference type="AlphaFoldDB" id="A0A8J7G7K6"/>
<keyword evidence="1 2" id="KW-0378">Hydrolase</keyword>
<dbReference type="EC" id="3.8.1.2" evidence="2"/>
<dbReference type="Pfam" id="PF00702">
    <property type="entry name" value="Hydrolase"/>
    <property type="match status" value="1"/>
</dbReference>
<comment type="caution">
    <text evidence="2">The sequence shown here is derived from an EMBL/GenBank/DDBJ whole genome shotgun (WGS) entry which is preliminary data.</text>
</comment>
<evidence type="ECO:0000313" key="3">
    <source>
        <dbReference type="Proteomes" id="UP000622552"/>
    </source>
</evidence>
<dbReference type="SUPFAM" id="SSF56784">
    <property type="entry name" value="HAD-like"/>
    <property type="match status" value="1"/>
</dbReference>
<dbReference type="SFLD" id="SFLDG01129">
    <property type="entry name" value="C1.5:_HAD__Beta-PGM__Phosphata"/>
    <property type="match status" value="1"/>
</dbReference>
<dbReference type="InterPro" id="IPR006439">
    <property type="entry name" value="HAD-SF_hydro_IA"/>
</dbReference>
<dbReference type="InterPro" id="IPR023198">
    <property type="entry name" value="PGP-like_dom2"/>
</dbReference>
<keyword evidence="3" id="KW-1185">Reference proteome</keyword>
<dbReference type="PRINTS" id="PR00413">
    <property type="entry name" value="HADHALOGNASE"/>
</dbReference>
<gene>
    <name evidence="2" type="ORF">IW245_000574</name>
</gene>
<accession>A0A8J7G7K6</accession>
<dbReference type="InterPro" id="IPR051540">
    <property type="entry name" value="S-2-haloacid_dehalogenase"/>
</dbReference>
<dbReference type="InterPro" id="IPR036412">
    <property type="entry name" value="HAD-like_sf"/>
</dbReference>
<dbReference type="Gene3D" id="1.10.150.240">
    <property type="entry name" value="Putative phosphatase, domain 2"/>
    <property type="match status" value="1"/>
</dbReference>
<dbReference type="Proteomes" id="UP000622552">
    <property type="component" value="Unassembled WGS sequence"/>
</dbReference>
<reference evidence="2" key="1">
    <citation type="submission" date="2020-11" db="EMBL/GenBank/DDBJ databases">
        <title>Sequencing the genomes of 1000 actinobacteria strains.</title>
        <authorList>
            <person name="Klenk H.-P."/>
        </authorList>
    </citation>
    <scope>NUCLEOTIDE SEQUENCE</scope>
    <source>
        <strain evidence="2">DSM 45356</strain>
    </source>
</reference>
<dbReference type="InterPro" id="IPR023214">
    <property type="entry name" value="HAD_sf"/>
</dbReference>
<dbReference type="GO" id="GO:0018784">
    <property type="term" value="F:(S)-2-haloacid dehalogenase activity"/>
    <property type="evidence" value="ECO:0007669"/>
    <property type="project" value="UniProtKB-EC"/>
</dbReference>
<dbReference type="SFLD" id="SFLDS00003">
    <property type="entry name" value="Haloacid_Dehalogenase"/>
    <property type="match status" value="1"/>
</dbReference>
<dbReference type="Gene3D" id="3.40.50.1000">
    <property type="entry name" value="HAD superfamily/HAD-like"/>
    <property type="match status" value="1"/>
</dbReference>
<evidence type="ECO:0000256" key="1">
    <source>
        <dbReference type="ARBA" id="ARBA00022801"/>
    </source>
</evidence>
<dbReference type="PANTHER" id="PTHR43316">
    <property type="entry name" value="HYDROLASE, HALOACID DELAHOGENASE-RELATED"/>
    <property type="match status" value="1"/>
</dbReference>